<feature type="compositionally biased region" description="Low complexity" evidence="1">
    <location>
        <begin position="88"/>
        <end position="115"/>
    </location>
</feature>
<name>A0A2N9DXT6_9LACO</name>
<proteinExistence type="predicted"/>
<keyword evidence="4" id="KW-1185">Reference proteome</keyword>
<dbReference type="AlphaFoldDB" id="A0A2N9DXT6"/>
<keyword evidence="2" id="KW-0812">Transmembrane</keyword>
<evidence type="ECO:0008006" key="5">
    <source>
        <dbReference type="Google" id="ProtNLM"/>
    </source>
</evidence>
<dbReference type="InterPro" id="IPR008523">
    <property type="entry name" value="DUF805"/>
</dbReference>
<gene>
    <name evidence="3" type="ORF">LFUMFP_450037</name>
</gene>
<evidence type="ECO:0000313" key="3">
    <source>
        <dbReference type="EMBL" id="SPC39611.1"/>
    </source>
</evidence>
<evidence type="ECO:0000256" key="2">
    <source>
        <dbReference type="SAM" id="Phobius"/>
    </source>
</evidence>
<feature type="compositionally biased region" description="Basic and acidic residues" evidence="1">
    <location>
        <begin position="147"/>
        <end position="165"/>
    </location>
</feature>
<evidence type="ECO:0000256" key="1">
    <source>
        <dbReference type="SAM" id="MobiDB-lite"/>
    </source>
</evidence>
<dbReference type="GO" id="GO:0016020">
    <property type="term" value="C:membrane"/>
    <property type="evidence" value="ECO:0007669"/>
    <property type="project" value="InterPro"/>
</dbReference>
<dbReference type="Proteomes" id="UP000238739">
    <property type="component" value="Unassembled WGS sequence"/>
</dbReference>
<evidence type="ECO:0000313" key="4">
    <source>
        <dbReference type="Proteomes" id="UP000238739"/>
    </source>
</evidence>
<organism evidence="3 4">
    <name type="scientific">Latilactobacillus fuchuensis</name>
    <dbReference type="NCBI Taxonomy" id="164393"/>
    <lineage>
        <taxon>Bacteria</taxon>
        <taxon>Bacillati</taxon>
        <taxon>Bacillota</taxon>
        <taxon>Bacilli</taxon>
        <taxon>Lactobacillales</taxon>
        <taxon>Lactobacillaceae</taxon>
        <taxon>Latilactobacillus</taxon>
    </lineage>
</organism>
<feature type="transmembrane region" description="Helical" evidence="2">
    <location>
        <begin position="20"/>
        <end position="45"/>
    </location>
</feature>
<feature type="compositionally biased region" description="Polar residues" evidence="1">
    <location>
        <begin position="127"/>
        <end position="146"/>
    </location>
</feature>
<dbReference type="RefSeq" id="WP_269843911.1">
    <property type="nucleotide sequence ID" value="NZ_LT984417.1"/>
</dbReference>
<feature type="region of interest" description="Disordered" evidence="1">
    <location>
        <begin position="88"/>
        <end position="165"/>
    </location>
</feature>
<sequence length="165" mass="18693">MLIGMVIITISSSLLETLGVVVTLVVYLIYAVLSVLATVLGLSAGVRRLRFLGKEPWLIVLYLVPVVQWYILYLMLIDKPQPQMNQWNQQGYPNQNMGQPNQPQGYQNFNGQQPPMNGNPSGYGYQQPMNGGQTMYQNNEQETTDQPEIKPEQPINPDDRQPNQK</sequence>
<dbReference type="EMBL" id="OGVC01000040">
    <property type="protein sequence ID" value="SPC39611.1"/>
    <property type="molecule type" value="Genomic_DNA"/>
</dbReference>
<feature type="transmembrane region" description="Helical" evidence="2">
    <location>
        <begin position="57"/>
        <end position="76"/>
    </location>
</feature>
<protein>
    <recommendedName>
        <fullName evidence="5">DUF805 domain-containing protein</fullName>
    </recommendedName>
</protein>
<reference evidence="3" key="1">
    <citation type="submission" date="2018-01" db="EMBL/GenBank/DDBJ databases">
        <authorList>
            <person name="Chaillou S."/>
        </authorList>
    </citation>
    <scope>NUCLEOTIDE SEQUENCE [LARGE SCALE GENOMIC DNA]</scope>
    <source>
        <strain evidence="3">MFPC41A2801</strain>
    </source>
</reference>
<dbReference type="Pfam" id="PF05656">
    <property type="entry name" value="DUF805"/>
    <property type="match status" value="1"/>
</dbReference>
<keyword evidence="2" id="KW-1133">Transmembrane helix</keyword>
<keyword evidence="2" id="KW-0472">Membrane</keyword>
<comment type="caution">
    <text evidence="3">The sequence shown here is derived from an EMBL/GenBank/DDBJ whole genome shotgun (WGS) entry which is preliminary data.</text>
</comment>
<accession>A0A2N9DXT6</accession>